<evidence type="ECO:0000313" key="5">
    <source>
        <dbReference type="EMBL" id="BAQ24532.1"/>
    </source>
</evidence>
<protein>
    <submittedName>
        <fullName evidence="5">MSM operon regulatory protein</fullName>
    </submittedName>
</protein>
<keyword evidence="3" id="KW-0804">Transcription</keyword>
<name>A0A1L7LKH2_9STRE</name>
<keyword evidence="1" id="KW-0805">Transcription regulation</keyword>
<evidence type="ECO:0000259" key="4">
    <source>
        <dbReference type="PROSITE" id="PS01124"/>
    </source>
</evidence>
<organism evidence="5 6">
    <name type="scientific">Streptococcus troglodytae</name>
    <dbReference type="NCBI Taxonomy" id="1111760"/>
    <lineage>
        <taxon>Bacteria</taxon>
        <taxon>Bacillati</taxon>
        <taxon>Bacillota</taxon>
        <taxon>Bacilli</taxon>
        <taxon>Lactobacillales</taxon>
        <taxon>Streptococcaceae</taxon>
        <taxon>Streptococcus</taxon>
    </lineage>
</organism>
<dbReference type="InterPro" id="IPR018060">
    <property type="entry name" value="HTH_AraC"/>
</dbReference>
<evidence type="ECO:0000313" key="6">
    <source>
        <dbReference type="Proteomes" id="UP000217758"/>
    </source>
</evidence>
<evidence type="ECO:0000256" key="3">
    <source>
        <dbReference type="ARBA" id="ARBA00023163"/>
    </source>
</evidence>
<dbReference type="InterPro" id="IPR009057">
    <property type="entry name" value="Homeodomain-like_sf"/>
</dbReference>
<dbReference type="Pfam" id="PF12833">
    <property type="entry name" value="HTH_18"/>
    <property type="match status" value="1"/>
</dbReference>
<keyword evidence="6" id="KW-1185">Reference proteome</keyword>
<dbReference type="AlphaFoldDB" id="A0A1L7LKH2"/>
<feature type="domain" description="HTH araC/xylS-type" evidence="4">
    <location>
        <begin position="176"/>
        <end position="274"/>
    </location>
</feature>
<dbReference type="SUPFAM" id="SSF51215">
    <property type="entry name" value="Regulatory protein AraC"/>
    <property type="match status" value="1"/>
</dbReference>
<accession>A0A1L7LKH2</accession>
<sequence>MNILNIYNEFDINNFDLSVDHYGSEKCDRGYSFGPTIRDNYVIHFILEGKGKFTINQHTLDLAAGDIFLLPKDISTFYQADFQTPWSYIWIGFSGSKAESILKQSSLFKHFYCHSSRSSKLFSHMMTIIQFANTPLTSVNELLMVGELYKLLAALIEEFPLSHLEESNSSTKAYVNQVKKIIHSQYGSSLRVNDIAKKLSLSRSYLYKIFRKSTNLSIKEYILQVRMERSQYLLENPKLSIAEISNSVGFSDSLAFSKAFKKYFGKSPSKFRKEGQNN</sequence>
<dbReference type="InterPro" id="IPR018062">
    <property type="entry name" value="HTH_AraC-typ_CS"/>
</dbReference>
<gene>
    <name evidence="5" type="primary">msmR</name>
    <name evidence="5" type="ORF">SRT_12710</name>
</gene>
<dbReference type="KEGG" id="strg:SRT_12710"/>
<dbReference type="SMART" id="SM00342">
    <property type="entry name" value="HTH_ARAC"/>
    <property type="match status" value="1"/>
</dbReference>
<dbReference type="PANTHER" id="PTHR43280">
    <property type="entry name" value="ARAC-FAMILY TRANSCRIPTIONAL REGULATOR"/>
    <property type="match status" value="1"/>
</dbReference>
<evidence type="ECO:0000256" key="2">
    <source>
        <dbReference type="ARBA" id="ARBA00023125"/>
    </source>
</evidence>
<dbReference type="RefSeq" id="WP_128833435.1">
    <property type="nucleotide sequence ID" value="NZ_AP014612.1"/>
</dbReference>
<proteinExistence type="predicted"/>
<dbReference type="Proteomes" id="UP000217758">
    <property type="component" value="Chromosome"/>
</dbReference>
<dbReference type="GO" id="GO:0043565">
    <property type="term" value="F:sequence-specific DNA binding"/>
    <property type="evidence" value="ECO:0007669"/>
    <property type="project" value="InterPro"/>
</dbReference>
<dbReference type="PROSITE" id="PS01124">
    <property type="entry name" value="HTH_ARAC_FAMILY_2"/>
    <property type="match status" value="1"/>
</dbReference>
<dbReference type="PANTHER" id="PTHR43280:SF30">
    <property type="entry name" value="MMSAB OPERON REGULATORY PROTEIN"/>
    <property type="match status" value="1"/>
</dbReference>
<keyword evidence="2" id="KW-0238">DNA-binding</keyword>
<dbReference type="InterPro" id="IPR020449">
    <property type="entry name" value="Tscrpt_reg_AraC-type_HTH"/>
</dbReference>
<dbReference type="InterPro" id="IPR003313">
    <property type="entry name" value="AraC-bd"/>
</dbReference>
<reference evidence="5 6" key="1">
    <citation type="journal article" date="2016" name="Microbiol. Immunol.">
        <title>Complete genome sequence of Streptococcus troglodytae TKU31 isolated from the oral cavity of a chimpanzee (Pan troglodytes).</title>
        <authorList>
            <person name="Okamoto M."/>
            <person name="Naito M."/>
            <person name="Miyanohara M."/>
            <person name="Imai S."/>
            <person name="Nomura Y."/>
            <person name="Saito W."/>
            <person name="Momoi Y."/>
            <person name="Takada K."/>
            <person name="Miyabe-Nishiwaki T."/>
            <person name="Tomonaga M."/>
            <person name="Hanada N."/>
        </authorList>
    </citation>
    <scope>NUCLEOTIDE SEQUENCE [LARGE SCALE GENOMIC DNA]</scope>
    <source>
        <strain evidence="6">TKU 31</strain>
    </source>
</reference>
<dbReference type="PRINTS" id="PR00032">
    <property type="entry name" value="HTHARAC"/>
</dbReference>
<dbReference type="Gene3D" id="1.10.10.60">
    <property type="entry name" value="Homeodomain-like"/>
    <property type="match status" value="2"/>
</dbReference>
<dbReference type="EMBL" id="AP014612">
    <property type="protein sequence ID" value="BAQ24532.1"/>
    <property type="molecule type" value="Genomic_DNA"/>
</dbReference>
<dbReference type="Gene3D" id="2.60.120.280">
    <property type="entry name" value="Regulatory protein AraC"/>
    <property type="match status" value="1"/>
</dbReference>
<dbReference type="SUPFAM" id="SSF46689">
    <property type="entry name" value="Homeodomain-like"/>
    <property type="match status" value="2"/>
</dbReference>
<dbReference type="CDD" id="cd06986">
    <property type="entry name" value="cupin_MmsR-like_N"/>
    <property type="match status" value="1"/>
</dbReference>
<dbReference type="PROSITE" id="PS00041">
    <property type="entry name" value="HTH_ARAC_FAMILY_1"/>
    <property type="match status" value="1"/>
</dbReference>
<dbReference type="Pfam" id="PF02311">
    <property type="entry name" value="AraC_binding"/>
    <property type="match status" value="1"/>
</dbReference>
<evidence type="ECO:0000256" key="1">
    <source>
        <dbReference type="ARBA" id="ARBA00023015"/>
    </source>
</evidence>
<dbReference type="InterPro" id="IPR037923">
    <property type="entry name" value="HTH-like"/>
</dbReference>
<dbReference type="GO" id="GO:0003700">
    <property type="term" value="F:DNA-binding transcription factor activity"/>
    <property type="evidence" value="ECO:0007669"/>
    <property type="project" value="InterPro"/>
</dbReference>